<dbReference type="Proteomes" id="UP000799757">
    <property type="component" value="Unassembled WGS sequence"/>
</dbReference>
<proteinExistence type="predicted"/>
<feature type="compositionally biased region" description="Basic and acidic residues" evidence="1">
    <location>
        <begin position="421"/>
        <end position="458"/>
    </location>
</feature>
<protein>
    <submittedName>
        <fullName evidence="2">Uncharacterized protein</fullName>
    </submittedName>
</protein>
<feature type="region of interest" description="Disordered" evidence="1">
    <location>
        <begin position="273"/>
        <end position="585"/>
    </location>
</feature>
<evidence type="ECO:0000313" key="3">
    <source>
        <dbReference type="Proteomes" id="UP000799757"/>
    </source>
</evidence>
<accession>A0A6A6XPB2</accession>
<evidence type="ECO:0000256" key="1">
    <source>
        <dbReference type="SAM" id="MobiDB-lite"/>
    </source>
</evidence>
<feature type="compositionally biased region" description="Basic and acidic residues" evidence="1">
    <location>
        <begin position="573"/>
        <end position="585"/>
    </location>
</feature>
<evidence type="ECO:0000313" key="2">
    <source>
        <dbReference type="EMBL" id="KAF2798386.1"/>
    </source>
</evidence>
<name>A0A6A6XPB2_9PLEO</name>
<dbReference type="OrthoDB" id="3795533at2759"/>
<gene>
    <name evidence="2" type="ORF">K505DRAFT_414405</name>
</gene>
<feature type="compositionally biased region" description="Basic and acidic residues" evidence="1">
    <location>
        <begin position="486"/>
        <end position="535"/>
    </location>
</feature>
<organism evidence="2 3">
    <name type="scientific">Melanomma pulvis-pyrius CBS 109.77</name>
    <dbReference type="NCBI Taxonomy" id="1314802"/>
    <lineage>
        <taxon>Eukaryota</taxon>
        <taxon>Fungi</taxon>
        <taxon>Dikarya</taxon>
        <taxon>Ascomycota</taxon>
        <taxon>Pezizomycotina</taxon>
        <taxon>Dothideomycetes</taxon>
        <taxon>Pleosporomycetidae</taxon>
        <taxon>Pleosporales</taxon>
        <taxon>Melanommataceae</taxon>
        <taxon>Melanomma</taxon>
    </lineage>
</organism>
<reference evidence="2" key="1">
    <citation type="journal article" date="2020" name="Stud. Mycol.">
        <title>101 Dothideomycetes genomes: a test case for predicting lifestyles and emergence of pathogens.</title>
        <authorList>
            <person name="Haridas S."/>
            <person name="Albert R."/>
            <person name="Binder M."/>
            <person name="Bloem J."/>
            <person name="Labutti K."/>
            <person name="Salamov A."/>
            <person name="Andreopoulos B."/>
            <person name="Baker S."/>
            <person name="Barry K."/>
            <person name="Bills G."/>
            <person name="Bluhm B."/>
            <person name="Cannon C."/>
            <person name="Castanera R."/>
            <person name="Culley D."/>
            <person name="Daum C."/>
            <person name="Ezra D."/>
            <person name="Gonzalez J."/>
            <person name="Henrissat B."/>
            <person name="Kuo A."/>
            <person name="Liang C."/>
            <person name="Lipzen A."/>
            <person name="Lutzoni F."/>
            <person name="Magnuson J."/>
            <person name="Mondo S."/>
            <person name="Nolan M."/>
            <person name="Ohm R."/>
            <person name="Pangilinan J."/>
            <person name="Park H.-J."/>
            <person name="Ramirez L."/>
            <person name="Alfaro M."/>
            <person name="Sun H."/>
            <person name="Tritt A."/>
            <person name="Yoshinaga Y."/>
            <person name="Zwiers L.-H."/>
            <person name="Turgeon B."/>
            <person name="Goodwin S."/>
            <person name="Spatafora J."/>
            <person name="Crous P."/>
            <person name="Grigoriev I."/>
        </authorList>
    </citation>
    <scope>NUCLEOTIDE SEQUENCE</scope>
    <source>
        <strain evidence="2">CBS 109.77</strain>
    </source>
</reference>
<keyword evidence="3" id="KW-1185">Reference proteome</keyword>
<feature type="compositionally biased region" description="Polar residues" evidence="1">
    <location>
        <begin position="385"/>
        <end position="395"/>
    </location>
</feature>
<feature type="region of interest" description="Disordered" evidence="1">
    <location>
        <begin position="155"/>
        <end position="186"/>
    </location>
</feature>
<dbReference type="EMBL" id="MU001785">
    <property type="protein sequence ID" value="KAF2798386.1"/>
    <property type="molecule type" value="Genomic_DNA"/>
</dbReference>
<sequence>MDITHLNRPQKRAQAIKEELTYLDPSHLDTFIEGVAEIEPPKYRRVGAKIVPDLVLVTLKKGANVYNLGNVYDNDTHEIKNVDIRIDNGMNANLDRNDRLPKDDGNFLSTPILYFVAQTFVPLWKAKFQTIKQHQLDINSKRSYAHNLLNQKAPTSRHFGHANTNDRLGSGAISRKRASGEPVTRHSSNKRVRVGLLAIPDSAKCETFTKIEDRFKIELFNAMAKAAFPGFDNVMTAAWNVISIYSSVGSEFPELHKAIIELKSVLEEFDAVHGDGKPKTAPEPKQEREDSGVNHRISRSGGRSTQDESMSIGARDGLPSPPQNDETAESTGPDGTENEAQKFTRSATRNGEEFSDEETRKASFAKILDIHRSRPRYTPTHQREGSATSSSNVPSEHQHEEGANEHLQQPYEQEDPPQETGHGDESFNNFVHEEHPEPSAPDDRERDHNGLWEHEEHGTSGYDGLEEQQELDQFKQNGRGAYDMTKSVREESRDSLKAQDQKANERIPTVDHNQAFDHPHVKYQDMHKPQPRAEKPTATPVWLGSSKLGVKKSTATTNGAAPVAPMMHTMQQSRKDANGSERRRQ</sequence>
<feature type="compositionally biased region" description="Basic and acidic residues" evidence="1">
    <location>
        <begin position="273"/>
        <end position="293"/>
    </location>
</feature>
<dbReference type="AlphaFoldDB" id="A0A6A6XPB2"/>